<feature type="chain" id="PRO_5041733633" description="Adhesive plaque matrix protein-like" evidence="2">
    <location>
        <begin position="19"/>
        <end position="864"/>
    </location>
</feature>
<name>A0AA88LMJ0_ARTSF</name>
<keyword evidence="4" id="KW-1185">Reference proteome</keyword>
<evidence type="ECO:0000256" key="1">
    <source>
        <dbReference type="SAM" id="MobiDB-lite"/>
    </source>
</evidence>
<evidence type="ECO:0000313" key="3">
    <source>
        <dbReference type="EMBL" id="KAK2727965.1"/>
    </source>
</evidence>
<dbReference type="Proteomes" id="UP001187531">
    <property type="component" value="Unassembled WGS sequence"/>
</dbReference>
<feature type="compositionally biased region" description="Basic and acidic residues" evidence="1">
    <location>
        <begin position="459"/>
        <end position="473"/>
    </location>
</feature>
<gene>
    <name evidence="3" type="ORF">QYM36_008440</name>
</gene>
<comment type="caution">
    <text evidence="3">The sequence shown here is derived from an EMBL/GenBank/DDBJ whole genome shotgun (WGS) entry which is preliminary data.</text>
</comment>
<keyword evidence="2" id="KW-0732">Signal</keyword>
<feature type="signal peptide" evidence="2">
    <location>
        <begin position="1"/>
        <end position="18"/>
    </location>
</feature>
<proteinExistence type="predicted"/>
<sequence>MAFFRTFCCLALLLVTDAVKYKKERQNDERNKLFLSKHEAERYILPVKQREMSFSPSSHQSHITTIILLGIGNSQQNSNSDRFGTFAKEDYDYNENSLHGYTPIDYDSNVQKLKEYEYMAPVYPEHSENYKIKEYGTPARRFYKIPDFNYNVRSDRFKDALKKSYDTEYFYGPSRKNRMLHEFPPIESTLDNSMYDIVWNKSYRKKRETGNFKPKNTAAKQSSSARGSRSFDRLKINYQSLPKMMTDSVRNKLLERRNNRNQESRLTHYDEEKKQTYEGPYIMTQLFGPPYEIGYIRSPIPDKHVYQDYIQFMKSSLSKTDKRGEYSSDKYANTPEPQKSSSKGSSYGESYADSRYVSDYDAPVYTESPKLEKDSYVEASSESYRRDQDDSAYPSSLRRTYGPPVYTPKKIGDTKYEQTDTYKLESYAKEKSPKYEQNSYEVNKATYKGKNEPNYSDNENYKDSYENYNQEKEENYEESVYPKDDGKTKSQKAQYKYEEPAKKNLNYEQLDEAKDYGNERNGYLPSNEKHAVPYTGWSSSKSEENYEDKKVTEDPYERKEAHSTVEKYSSKNKPYDSKNSYDVYKEDKAYIVPKDDYTQTAYKSDAYKEDKAYIVPKDDYTQTSYESDVYKEDKAYILPKDDYTQTAYKSDGYEQKKNTAVKPNSYQKDTEPSAYDSNSYDERKTYKDEYDTTTSYIDETKYESYSSDSYGEPKKYSTEYEEPKTYTEKNDEPYITPDSSYETKAYDTESYGIKKKYPVIIGRYQVTSSDAFLPTKVNTKESDHKKEDEYVVYYLPYGQPLPVPIQKRSLDTDADLLIAESRIRGNSVFRSPLYTRSVSKFGLPGYHPINNIESLTENGDIINT</sequence>
<feature type="compositionally biased region" description="Basic and acidic residues" evidence="1">
    <location>
        <begin position="711"/>
        <end position="732"/>
    </location>
</feature>
<feature type="compositionally biased region" description="Polar residues" evidence="1">
    <location>
        <begin position="218"/>
        <end position="227"/>
    </location>
</feature>
<organism evidence="3 4">
    <name type="scientific">Artemia franciscana</name>
    <name type="common">Brine shrimp</name>
    <name type="synonym">Artemia sanfranciscana</name>
    <dbReference type="NCBI Taxonomy" id="6661"/>
    <lineage>
        <taxon>Eukaryota</taxon>
        <taxon>Metazoa</taxon>
        <taxon>Ecdysozoa</taxon>
        <taxon>Arthropoda</taxon>
        <taxon>Crustacea</taxon>
        <taxon>Branchiopoda</taxon>
        <taxon>Anostraca</taxon>
        <taxon>Artemiidae</taxon>
        <taxon>Artemia</taxon>
    </lineage>
</organism>
<dbReference type="EMBL" id="JAVRJZ010000001">
    <property type="protein sequence ID" value="KAK2727965.1"/>
    <property type="molecule type" value="Genomic_DNA"/>
</dbReference>
<feature type="region of interest" description="Disordered" evidence="1">
    <location>
        <begin position="321"/>
        <end position="350"/>
    </location>
</feature>
<feature type="region of interest" description="Disordered" evidence="1">
    <location>
        <begin position="640"/>
        <end position="740"/>
    </location>
</feature>
<feature type="compositionally biased region" description="Basic and acidic residues" evidence="1">
    <location>
        <begin position="541"/>
        <end position="576"/>
    </location>
</feature>
<feature type="compositionally biased region" description="Basic and acidic residues" evidence="1">
    <location>
        <begin position="680"/>
        <end position="690"/>
    </location>
</feature>
<feature type="region of interest" description="Disordered" evidence="1">
    <location>
        <begin position="209"/>
        <end position="229"/>
    </location>
</feature>
<evidence type="ECO:0000256" key="2">
    <source>
        <dbReference type="SAM" id="SignalP"/>
    </source>
</evidence>
<feature type="compositionally biased region" description="Basic and acidic residues" evidence="1">
    <location>
        <begin position="410"/>
        <end position="434"/>
    </location>
</feature>
<accession>A0AA88LMJ0</accession>
<feature type="compositionally biased region" description="Low complexity" evidence="1">
    <location>
        <begin position="335"/>
        <end position="350"/>
    </location>
</feature>
<dbReference type="AlphaFoldDB" id="A0AA88LMJ0"/>
<evidence type="ECO:0008006" key="5">
    <source>
        <dbReference type="Google" id="ProtNLM"/>
    </source>
</evidence>
<feature type="compositionally biased region" description="Polar residues" evidence="1">
    <location>
        <begin position="692"/>
        <end position="709"/>
    </location>
</feature>
<evidence type="ECO:0000313" key="4">
    <source>
        <dbReference type="Proteomes" id="UP001187531"/>
    </source>
</evidence>
<feature type="region of interest" description="Disordered" evidence="1">
    <location>
        <begin position="253"/>
        <end position="272"/>
    </location>
</feature>
<protein>
    <recommendedName>
        <fullName evidence="5">Adhesive plaque matrix protein-like</fullName>
    </recommendedName>
</protein>
<reference evidence="3" key="1">
    <citation type="submission" date="2023-07" db="EMBL/GenBank/DDBJ databases">
        <title>Chromosome-level genome assembly of Artemia franciscana.</title>
        <authorList>
            <person name="Jo E."/>
        </authorList>
    </citation>
    <scope>NUCLEOTIDE SEQUENCE</scope>
    <source>
        <tissue evidence="3">Whole body</tissue>
    </source>
</reference>
<feature type="region of interest" description="Disordered" evidence="1">
    <location>
        <begin position="363"/>
        <end position="582"/>
    </location>
</feature>